<dbReference type="Pfam" id="PF00589">
    <property type="entry name" value="Phage_integrase"/>
    <property type="match status" value="1"/>
</dbReference>
<dbReference type="PANTHER" id="PTHR30629">
    <property type="entry name" value="PROPHAGE INTEGRASE"/>
    <property type="match status" value="1"/>
</dbReference>
<evidence type="ECO:0000313" key="9">
    <source>
        <dbReference type="EMBL" id="SDM52623.1"/>
    </source>
</evidence>
<dbReference type="SUPFAM" id="SSF56349">
    <property type="entry name" value="DNA breaking-rejoining enzymes"/>
    <property type="match status" value="1"/>
</dbReference>
<feature type="region of interest" description="Disordered" evidence="6">
    <location>
        <begin position="390"/>
        <end position="465"/>
    </location>
</feature>
<comment type="similarity">
    <text evidence="1">Belongs to the 'phage' integrase family.</text>
</comment>
<organism evidence="9 10">
    <name type="scientific">Oryzisolibacter propanilivorax</name>
    <dbReference type="NCBI Taxonomy" id="1527607"/>
    <lineage>
        <taxon>Bacteria</taxon>
        <taxon>Pseudomonadati</taxon>
        <taxon>Pseudomonadota</taxon>
        <taxon>Betaproteobacteria</taxon>
        <taxon>Burkholderiales</taxon>
        <taxon>Comamonadaceae</taxon>
        <taxon>Oryzisolibacter</taxon>
    </lineage>
</organism>
<dbReference type="PROSITE" id="PS51898">
    <property type="entry name" value="TYR_RECOMBINASE"/>
    <property type="match status" value="1"/>
</dbReference>
<dbReference type="InterPro" id="IPR004107">
    <property type="entry name" value="Integrase_SAM-like_N"/>
</dbReference>
<dbReference type="GO" id="GO:0015074">
    <property type="term" value="P:DNA integration"/>
    <property type="evidence" value="ECO:0007669"/>
    <property type="project" value="UniProtKB-KW"/>
</dbReference>
<keyword evidence="2" id="KW-0229">DNA integration</keyword>
<dbReference type="InterPro" id="IPR050808">
    <property type="entry name" value="Phage_Integrase"/>
</dbReference>
<dbReference type="GO" id="GO:0003677">
    <property type="term" value="F:DNA binding"/>
    <property type="evidence" value="ECO:0007669"/>
    <property type="project" value="UniProtKB-UniRule"/>
</dbReference>
<evidence type="ECO:0000256" key="6">
    <source>
        <dbReference type="SAM" id="MobiDB-lite"/>
    </source>
</evidence>
<gene>
    <name evidence="9" type="ORF">SAMN05428957_10767</name>
</gene>
<dbReference type="InterPro" id="IPR025166">
    <property type="entry name" value="Integrase_DNA_bind_dom"/>
</dbReference>
<dbReference type="Gene3D" id="3.30.160.390">
    <property type="entry name" value="Integrase, DNA-binding domain"/>
    <property type="match status" value="1"/>
</dbReference>
<dbReference type="InterPro" id="IPR002104">
    <property type="entry name" value="Integrase_catalytic"/>
</dbReference>
<dbReference type="Pfam" id="PF13356">
    <property type="entry name" value="Arm-DNA-bind_3"/>
    <property type="match status" value="1"/>
</dbReference>
<dbReference type="Gene3D" id="1.10.150.130">
    <property type="match status" value="1"/>
</dbReference>
<dbReference type="InterPro" id="IPR013762">
    <property type="entry name" value="Integrase-like_cat_sf"/>
</dbReference>
<proteinExistence type="inferred from homology"/>
<dbReference type="CDD" id="cd00796">
    <property type="entry name" value="INT_Rci_Hp1_C"/>
    <property type="match status" value="1"/>
</dbReference>
<dbReference type="InterPro" id="IPR044068">
    <property type="entry name" value="CB"/>
</dbReference>
<evidence type="ECO:0000256" key="5">
    <source>
        <dbReference type="PROSITE-ProRule" id="PRU01248"/>
    </source>
</evidence>
<dbReference type="EMBL" id="FNHP01000007">
    <property type="protein sequence ID" value="SDM52623.1"/>
    <property type="molecule type" value="Genomic_DNA"/>
</dbReference>
<dbReference type="Proteomes" id="UP000198552">
    <property type="component" value="Unassembled WGS sequence"/>
</dbReference>
<dbReference type="InterPro" id="IPR011010">
    <property type="entry name" value="DNA_brk_join_enz"/>
</dbReference>
<evidence type="ECO:0000256" key="3">
    <source>
        <dbReference type="ARBA" id="ARBA00023125"/>
    </source>
</evidence>
<dbReference type="PROSITE" id="PS51900">
    <property type="entry name" value="CB"/>
    <property type="match status" value="1"/>
</dbReference>
<dbReference type="Gene3D" id="1.10.443.10">
    <property type="entry name" value="Intergrase catalytic core"/>
    <property type="match status" value="1"/>
</dbReference>
<dbReference type="Pfam" id="PF14659">
    <property type="entry name" value="Phage_int_SAM_3"/>
    <property type="match status" value="1"/>
</dbReference>
<protein>
    <submittedName>
        <fullName evidence="9">Site-specific recombinase XerD</fullName>
    </submittedName>
</protein>
<name>A0A1G9TYG3_9BURK</name>
<dbReference type="OrthoDB" id="662444at2"/>
<evidence type="ECO:0000313" key="10">
    <source>
        <dbReference type="Proteomes" id="UP000198552"/>
    </source>
</evidence>
<dbReference type="GO" id="GO:0006310">
    <property type="term" value="P:DNA recombination"/>
    <property type="evidence" value="ECO:0007669"/>
    <property type="project" value="UniProtKB-KW"/>
</dbReference>
<dbReference type="InterPro" id="IPR010998">
    <property type="entry name" value="Integrase_recombinase_N"/>
</dbReference>
<keyword evidence="10" id="KW-1185">Reference proteome</keyword>
<evidence type="ECO:0000256" key="2">
    <source>
        <dbReference type="ARBA" id="ARBA00022908"/>
    </source>
</evidence>
<dbReference type="AlphaFoldDB" id="A0A1G9TYG3"/>
<evidence type="ECO:0000259" key="8">
    <source>
        <dbReference type="PROSITE" id="PS51900"/>
    </source>
</evidence>
<evidence type="ECO:0000259" key="7">
    <source>
        <dbReference type="PROSITE" id="PS51898"/>
    </source>
</evidence>
<dbReference type="STRING" id="1527607.SAMN05428957_10767"/>
<dbReference type="RefSeq" id="WP_091570747.1">
    <property type="nucleotide sequence ID" value="NZ_FNHP01000007.1"/>
</dbReference>
<keyword evidence="4" id="KW-0233">DNA recombination</keyword>
<sequence length="465" mass="51362">MAKIKLTKSAVDAAGNTGKDYELRDTIVPGFLCKVTAHGRKVFMLQYRTNWGERRKPKIGQFGELTVEQARSIAQDWLADVRKGDDPSAAKLAARMAPTVKELCGQFIEEYSKPRNKPRTVDSYQGYIDRHILPALGKLKVPDVTRVHITALMKDKAKIGVTANRVLACLRKMFNMAEVWGYRPDGSNPCRHVPKYREDGETRYINNNELARLYAYLDRADAEGLEHPTVTLAVRLQFEFSARMTEIRTLEWAWVDFENRRVAWPDSKTGDMSKPMSEAAYQLLSNAPCIDDSPYVCPAIFNAKQPLPDSTYYNGWKRILGRAGVPHVGTHGIRHRAATDIANSGIPIKVGMALTAHKTVTQFMTYVHTEDDPLRAAAEKVATLRRGAIGGQAPATPAPAPTDAAPTPVPAPKPVQAAATPTSAIVVGEKTRTSQGNYRPYRHRKAPTRAVPPGTKRADTPAPTA</sequence>
<reference evidence="10" key="1">
    <citation type="submission" date="2016-10" db="EMBL/GenBank/DDBJ databases">
        <authorList>
            <person name="Varghese N."/>
            <person name="Submissions S."/>
        </authorList>
    </citation>
    <scope>NUCLEOTIDE SEQUENCE [LARGE SCALE GENOMIC DNA]</scope>
    <source>
        <strain evidence="10">EPL6</strain>
    </source>
</reference>
<feature type="domain" description="Core-binding (CB)" evidence="8">
    <location>
        <begin position="98"/>
        <end position="178"/>
    </location>
</feature>
<keyword evidence="3 5" id="KW-0238">DNA-binding</keyword>
<evidence type="ECO:0000256" key="1">
    <source>
        <dbReference type="ARBA" id="ARBA00008857"/>
    </source>
</evidence>
<feature type="domain" description="Tyr recombinase" evidence="7">
    <location>
        <begin position="200"/>
        <end position="379"/>
    </location>
</feature>
<dbReference type="InterPro" id="IPR038488">
    <property type="entry name" value="Integrase_DNA-bd_sf"/>
</dbReference>
<evidence type="ECO:0000256" key="4">
    <source>
        <dbReference type="ARBA" id="ARBA00023172"/>
    </source>
</evidence>
<dbReference type="PANTHER" id="PTHR30629:SF2">
    <property type="entry name" value="PROPHAGE INTEGRASE INTS-RELATED"/>
    <property type="match status" value="1"/>
</dbReference>
<accession>A0A1G9TYG3</accession>